<dbReference type="EMBL" id="JAGTJS010000016">
    <property type="protein sequence ID" value="KAH7246830.1"/>
    <property type="molecule type" value="Genomic_DNA"/>
</dbReference>
<protein>
    <recommendedName>
        <fullName evidence="5">Secreted protein</fullName>
    </recommendedName>
</protein>
<organism evidence="3 4">
    <name type="scientific">Fusarium solani</name>
    <name type="common">Filamentous fungus</name>
    <dbReference type="NCBI Taxonomy" id="169388"/>
    <lineage>
        <taxon>Eukaryota</taxon>
        <taxon>Fungi</taxon>
        <taxon>Dikarya</taxon>
        <taxon>Ascomycota</taxon>
        <taxon>Pezizomycotina</taxon>
        <taxon>Sordariomycetes</taxon>
        <taxon>Hypocreomycetidae</taxon>
        <taxon>Hypocreales</taxon>
        <taxon>Nectriaceae</taxon>
        <taxon>Fusarium</taxon>
        <taxon>Fusarium solani species complex</taxon>
    </lineage>
</organism>
<comment type="caution">
    <text evidence="3">The sequence shown here is derived from an EMBL/GenBank/DDBJ whole genome shotgun (WGS) entry which is preliminary data.</text>
</comment>
<proteinExistence type="predicted"/>
<accession>A0A9P9GY10</accession>
<reference evidence="3" key="1">
    <citation type="journal article" date="2021" name="Nat. Commun.">
        <title>Genetic determinants of endophytism in the Arabidopsis root mycobiome.</title>
        <authorList>
            <person name="Mesny F."/>
            <person name="Miyauchi S."/>
            <person name="Thiergart T."/>
            <person name="Pickel B."/>
            <person name="Atanasova L."/>
            <person name="Karlsson M."/>
            <person name="Huettel B."/>
            <person name="Barry K.W."/>
            <person name="Haridas S."/>
            <person name="Chen C."/>
            <person name="Bauer D."/>
            <person name="Andreopoulos W."/>
            <person name="Pangilinan J."/>
            <person name="LaButti K."/>
            <person name="Riley R."/>
            <person name="Lipzen A."/>
            <person name="Clum A."/>
            <person name="Drula E."/>
            <person name="Henrissat B."/>
            <person name="Kohler A."/>
            <person name="Grigoriev I.V."/>
            <person name="Martin F.M."/>
            <person name="Hacquard S."/>
        </authorList>
    </citation>
    <scope>NUCLEOTIDE SEQUENCE</scope>
    <source>
        <strain evidence="3">FSSC 5 MPI-SDFR-AT-0091</strain>
    </source>
</reference>
<sequence length="113" mass="12406">MLLLALCTVGSLIRPLSVPTYLPSRQFPLKSCHVLPLIRSSSADPRYGASTLDPHQTSPHRRPQHPELLRVFGGPVPPRGHRAGPSRRPLEFQMPVALAYSRTGETEMGSCLS</sequence>
<dbReference type="Proteomes" id="UP000736672">
    <property type="component" value="Unassembled WGS sequence"/>
</dbReference>
<evidence type="ECO:0000256" key="1">
    <source>
        <dbReference type="SAM" id="MobiDB-lite"/>
    </source>
</evidence>
<evidence type="ECO:0000313" key="3">
    <source>
        <dbReference type="EMBL" id="KAH7246830.1"/>
    </source>
</evidence>
<keyword evidence="4" id="KW-1185">Reference proteome</keyword>
<gene>
    <name evidence="3" type="ORF">B0J15DRAFT_75317</name>
</gene>
<keyword evidence="2" id="KW-0732">Signal</keyword>
<evidence type="ECO:0000256" key="2">
    <source>
        <dbReference type="SAM" id="SignalP"/>
    </source>
</evidence>
<evidence type="ECO:0000313" key="4">
    <source>
        <dbReference type="Proteomes" id="UP000736672"/>
    </source>
</evidence>
<feature type="signal peptide" evidence="2">
    <location>
        <begin position="1"/>
        <end position="15"/>
    </location>
</feature>
<feature type="chain" id="PRO_5040350204" description="Secreted protein" evidence="2">
    <location>
        <begin position="16"/>
        <end position="113"/>
    </location>
</feature>
<feature type="region of interest" description="Disordered" evidence="1">
    <location>
        <begin position="42"/>
        <end position="88"/>
    </location>
</feature>
<evidence type="ECO:0008006" key="5">
    <source>
        <dbReference type="Google" id="ProtNLM"/>
    </source>
</evidence>
<name>A0A9P9GY10_FUSSL</name>
<dbReference type="AlphaFoldDB" id="A0A9P9GY10"/>